<evidence type="ECO:0000256" key="2">
    <source>
        <dbReference type="ARBA" id="ARBA00022884"/>
    </source>
</evidence>
<reference evidence="7" key="1">
    <citation type="journal article" date="2020" name="mSystems">
        <title>Genome- and Community-Level Interaction Insights into Carbon Utilization and Element Cycling Functions of Hydrothermarchaeota in Hydrothermal Sediment.</title>
        <authorList>
            <person name="Zhou Z."/>
            <person name="Liu Y."/>
            <person name="Xu W."/>
            <person name="Pan J."/>
            <person name="Luo Z.H."/>
            <person name="Li M."/>
        </authorList>
    </citation>
    <scope>NUCLEOTIDE SEQUENCE [LARGE SCALE GENOMIC DNA]</scope>
    <source>
        <strain evidence="7">SpSt-637</strain>
        <strain evidence="6">SpSt-667</strain>
    </source>
</reference>
<evidence type="ECO:0000259" key="5">
    <source>
        <dbReference type="PROSITE" id="PS51151"/>
    </source>
</evidence>
<dbReference type="GO" id="GO:0015031">
    <property type="term" value="P:protein transport"/>
    <property type="evidence" value="ECO:0007669"/>
    <property type="project" value="UniProtKB-KW"/>
</dbReference>
<organism evidence="7">
    <name type="scientific">Ignisphaera aggregans</name>
    <dbReference type="NCBI Taxonomy" id="334771"/>
    <lineage>
        <taxon>Archaea</taxon>
        <taxon>Thermoproteota</taxon>
        <taxon>Thermoprotei</taxon>
        <taxon>Desulfurococcales</taxon>
        <taxon>Desulfurococcaceae</taxon>
        <taxon>Ignisphaera</taxon>
    </lineage>
</organism>
<dbReference type="InterPro" id="IPR002715">
    <property type="entry name" value="Nas_poly-pep-assoc_cplx_dom"/>
</dbReference>
<dbReference type="InterPro" id="IPR038187">
    <property type="entry name" value="NAC_A/B_dom_sf"/>
</dbReference>
<comment type="caution">
    <text evidence="7">The sequence shown here is derived from an EMBL/GenBank/DDBJ whole genome shotgun (WGS) entry which is preliminary data.</text>
</comment>
<proteinExistence type="predicted"/>
<evidence type="ECO:0000256" key="4">
    <source>
        <dbReference type="NCBIfam" id="TIGR00264"/>
    </source>
</evidence>
<keyword evidence="1" id="KW-0813">Transport</keyword>
<evidence type="ECO:0000313" key="7">
    <source>
        <dbReference type="EMBL" id="HGQ65287.1"/>
    </source>
</evidence>
<dbReference type="InterPro" id="IPR009060">
    <property type="entry name" value="UBA-like_sf"/>
</dbReference>
<dbReference type="Gene3D" id="1.10.8.10">
    <property type="entry name" value="DNA helicase RuvA subunit, C-terminal domain"/>
    <property type="match status" value="1"/>
</dbReference>
<dbReference type="InterPro" id="IPR005231">
    <property type="entry name" value="NAC_arc"/>
</dbReference>
<keyword evidence="3" id="KW-0653">Protein transport</keyword>
<dbReference type="CDD" id="cd14359">
    <property type="entry name" value="UBA_AeNAC"/>
    <property type="match status" value="1"/>
</dbReference>
<dbReference type="EMBL" id="DTBD01000084">
    <property type="protein sequence ID" value="HGQ65287.1"/>
    <property type="molecule type" value="Genomic_DNA"/>
</dbReference>
<protein>
    <recommendedName>
        <fullName evidence="4">Nascent polypeptide-associated complex protein</fullName>
    </recommendedName>
</protein>
<dbReference type="Gene3D" id="2.20.70.30">
    <property type="entry name" value="Nascent polypeptide-associated complex domain"/>
    <property type="match status" value="1"/>
</dbReference>
<dbReference type="EMBL" id="DTCK01000041">
    <property type="protein sequence ID" value="HGQ36552.1"/>
    <property type="molecule type" value="Genomic_DNA"/>
</dbReference>
<dbReference type="AlphaFoldDB" id="A0A7C4NNT1"/>
<feature type="domain" description="NAC-A/B" evidence="5">
    <location>
        <begin position="3"/>
        <end position="74"/>
    </location>
</feature>
<evidence type="ECO:0000256" key="3">
    <source>
        <dbReference type="ARBA" id="ARBA00022927"/>
    </source>
</evidence>
<dbReference type="PROSITE" id="PS51151">
    <property type="entry name" value="NAC_AB"/>
    <property type="match status" value="1"/>
</dbReference>
<evidence type="ECO:0000313" key="6">
    <source>
        <dbReference type="EMBL" id="HGQ36552.1"/>
    </source>
</evidence>
<dbReference type="SMART" id="SM01407">
    <property type="entry name" value="NAC"/>
    <property type="match status" value="1"/>
</dbReference>
<accession>A0A7C4NNT1</accession>
<dbReference type="GO" id="GO:0003723">
    <property type="term" value="F:RNA binding"/>
    <property type="evidence" value="ECO:0007669"/>
    <property type="project" value="UniProtKB-KW"/>
</dbReference>
<dbReference type="NCBIfam" id="TIGR00264">
    <property type="entry name" value="archaeal-type nascent polypeptide-associated complex protein"/>
    <property type="match status" value="1"/>
</dbReference>
<dbReference type="SUPFAM" id="SSF46934">
    <property type="entry name" value="UBA-like"/>
    <property type="match status" value="1"/>
</dbReference>
<keyword evidence="2" id="KW-0694">RNA-binding</keyword>
<sequence>MLPVNPRELQKQLKQLKKLGVKMDQVENAKAVYIELDNKKIVLENPEVFVIEFGNQKMFYVLSQTIREETKPAVEEPVLPSSQTALTVSEEDIKFVAEYTNVSLEKAREAVVKADGDLAKAIELIESEKSLSSKSSKH</sequence>
<dbReference type="Pfam" id="PF01849">
    <property type="entry name" value="NAC"/>
    <property type="match status" value="1"/>
</dbReference>
<evidence type="ECO:0000256" key="1">
    <source>
        <dbReference type="ARBA" id="ARBA00022448"/>
    </source>
</evidence>
<gene>
    <name evidence="7" type="ORF">ENU08_08610</name>
    <name evidence="6" type="ORF">ENU41_07785</name>
</gene>
<name>A0A7C4NNT1_9CREN</name>